<name>A0A0B7APM4_9EUPU</name>
<gene>
    <name evidence="1" type="primary">ORF134591</name>
</gene>
<accession>A0A0B7APM4</accession>
<feature type="non-terminal residue" evidence="1">
    <location>
        <position position="1"/>
    </location>
</feature>
<dbReference type="AlphaFoldDB" id="A0A0B7APM4"/>
<proteinExistence type="predicted"/>
<evidence type="ECO:0000313" key="1">
    <source>
        <dbReference type="EMBL" id="CEK82984.1"/>
    </source>
</evidence>
<sequence length="52" mass="6249">QRYLKIRSFKCDRYMKPVIHETPSALLRPVFISEVRLLCRTPAFVRSYLHIV</sequence>
<protein>
    <submittedName>
        <fullName evidence="1">Uncharacterized protein</fullName>
    </submittedName>
</protein>
<dbReference type="EMBL" id="HACG01036119">
    <property type="protein sequence ID" value="CEK82984.1"/>
    <property type="molecule type" value="Transcribed_RNA"/>
</dbReference>
<reference evidence="1" key="1">
    <citation type="submission" date="2014-12" db="EMBL/GenBank/DDBJ databases">
        <title>Insight into the proteome of Arion vulgaris.</title>
        <authorList>
            <person name="Aradska J."/>
            <person name="Bulat T."/>
            <person name="Smidak R."/>
            <person name="Sarate P."/>
            <person name="Gangsoo J."/>
            <person name="Sialana F."/>
            <person name="Bilban M."/>
            <person name="Lubec G."/>
        </authorList>
    </citation>
    <scope>NUCLEOTIDE SEQUENCE</scope>
    <source>
        <tissue evidence="1">Skin</tissue>
    </source>
</reference>
<organism evidence="1">
    <name type="scientific">Arion vulgaris</name>
    <dbReference type="NCBI Taxonomy" id="1028688"/>
    <lineage>
        <taxon>Eukaryota</taxon>
        <taxon>Metazoa</taxon>
        <taxon>Spiralia</taxon>
        <taxon>Lophotrochozoa</taxon>
        <taxon>Mollusca</taxon>
        <taxon>Gastropoda</taxon>
        <taxon>Heterobranchia</taxon>
        <taxon>Euthyneura</taxon>
        <taxon>Panpulmonata</taxon>
        <taxon>Eupulmonata</taxon>
        <taxon>Stylommatophora</taxon>
        <taxon>Helicina</taxon>
        <taxon>Arionoidea</taxon>
        <taxon>Arionidae</taxon>
        <taxon>Arion</taxon>
    </lineage>
</organism>